<proteinExistence type="predicted"/>
<name>A0ABR1QLZ9_9PEZI</name>
<organism evidence="1 2">
    <name type="scientific">Apiospora aurea</name>
    <dbReference type="NCBI Taxonomy" id="335848"/>
    <lineage>
        <taxon>Eukaryota</taxon>
        <taxon>Fungi</taxon>
        <taxon>Dikarya</taxon>
        <taxon>Ascomycota</taxon>
        <taxon>Pezizomycotina</taxon>
        <taxon>Sordariomycetes</taxon>
        <taxon>Xylariomycetidae</taxon>
        <taxon>Amphisphaeriales</taxon>
        <taxon>Apiosporaceae</taxon>
        <taxon>Apiospora</taxon>
    </lineage>
</organism>
<dbReference type="Proteomes" id="UP001391051">
    <property type="component" value="Unassembled WGS sequence"/>
</dbReference>
<evidence type="ECO:0008006" key="3">
    <source>
        <dbReference type="Google" id="ProtNLM"/>
    </source>
</evidence>
<reference evidence="1 2" key="1">
    <citation type="submission" date="2023-01" db="EMBL/GenBank/DDBJ databases">
        <title>Analysis of 21 Apiospora genomes using comparative genomics revels a genus with tremendous synthesis potential of carbohydrate active enzymes and secondary metabolites.</title>
        <authorList>
            <person name="Sorensen T."/>
        </authorList>
    </citation>
    <scope>NUCLEOTIDE SEQUENCE [LARGE SCALE GENOMIC DNA]</scope>
    <source>
        <strain evidence="1 2">CBS 24483</strain>
    </source>
</reference>
<sequence length="404" mass="45248">MAPSGLDFPLELIHLVFDSLSKTEFRAFCGVSRRLRAVAEARLYSELRCQWSFTWPEAPPHPYPMNTRVPPLILFLRVVSRRPELAAYVHTIDLGCGDFNSYAAAVHYKDTPALPVVGADLADLIARVEDFKVPYADRWVEELRRGRMVAFLALLLALTPNLRHLHIDEEYLPDKDIGLVLAKACMDQTVPGSGKDHEDFDRRLLLTCDKVDLLSLFYLPAAKALPLADGTAAPDWWPPAHQTSPKDLVSLDLTMHNEDYARRILSTTKNLKALRWRWPGKPVPNVVIGESEVILYLHPSTATQCASHIRKSLTDLTITIGHVELVPFDDYDTVWVRGTLSELARFPKLKSLEVPLILLTIASTPFVEPPHPIAESLPPSLECLTIVDTASCGPKWYDVPDSPV</sequence>
<dbReference type="EMBL" id="JAQQWE010000003">
    <property type="protein sequence ID" value="KAK7959372.1"/>
    <property type="molecule type" value="Genomic_DNA"/>
</dbReference>
<dbReference type="GeneID" id="92073510"/>
<keyword evidence="2" id="KW-1185">Reference proteome</keyword>
<gene>
    <name evidence="1" type="ORF">PG986_004226</name>
</gene>
<dbReference type="SUPFAM" id="SSF81383">
    <property type="entry name" value="F-box domain"/>
    <property type="match status" value="1"/>
</dbReference>
<evidence type="ECO:0000313" key="2">
    <source>
        <dbReference type="Proteomes" id="UP001391051"/>
    </source>
</evidence>
<accession>A0ABR1QLZ9</accession>
<comment type="caution">
    <text evidence="1">The sequence shown here is derived from an EMBL/GenBank/DDBJ whole genome shotgun (WGS) entry which is preliminary data.</text>
</comment>
<dbReference type="RefSeq" id="XP_066703075.1">
    <property type="nucleotide sequence ID" value="XM_066840448.1"/>
</dbReference>
<protein>
    <recommendedName>
        <fullName evidence="3">F-box domain-containing protein</fullName>
    </recommendedName>
</protein>
<dbReference type="InterPro" id="IPR036047">
    <property type="entry name" value="F-box-like_dom_sf"/>
</dbReference>
<evidence type="ECO:0000313" key="1">
    <source>
        <dbReference type="EMBL" id="KAK7959372.1"/>
    </source>
</evidence>